<feature type="non-terminal residue" evidence="1">
    <location>
        <position position="86"/>
    </location>
</feature>
<sequence>MKGSDYHLLCSDEASPGVLWPFFFYVTPTFFESDLGKLEIGHGAYKEKLKELCLFSLAKRKQSSDIMVAYKYLSLALTSLQLVFLL</sequence>
<proteinExistence type="predicted"/>
<dbReference type="AlphaFoldDB" id="A0AAN7S228"/>
<name>A0AAN7S228_MYCAM</name>
<comment type="caution">
    <text evidence="1">The sequence shown here is derived from an EMBL/GenBank/DDBJ whole genome shotgun (WGS) entry which is preliminary data.</text>
</comment>
<gene>
    <name evidence="1" type="ORF">QYF61_000160</name>
</gene>
<evidence type="ECO:0000313" key="2">
    <source>
        <dbReference type="Proteomes" id="UP001333110"/>
    </source>
</evidence>
<accession>A0AAN7S228</accession>
<keyword evidence="2" id="KW-1185">Reference proteome</keyword>
<organism evidence="1 2">
    <name type="scientific">Mycteria americana</name>
    <name type="common">Wood stork</name>
    <dbReference type="NCBI Taxonomy" id="33587"/>
    <lineage>
        <taxon>Eukaryota</taxon>
        <taxon>Metazoa</taxon>
        <taxon>Chordata</taxon>
        <taxon>Craniata</taxon>
        <taxon>Vertebrata</taxon>
        <taxon>Euteleostomi</taxon>
        <taxon>Archelosauria</taxon>
        <taxon>Archosauria</taxon>
        <taxon>Dinosauria</taxon>
        <taxon>Saurischia</taxon>
        <taxon>Theropoda</taxon>
        <taxon>Coelurosauria</taxon>
        <taxon>Aves</taxon>
        <taxon>Neognathae</taxon>
        <taxon>Neoaves</taxon>
        <taxon>Aequornithes</taxon>
        <taxon>Ciconiiformes</taxon>
        <taxon>Ciconiidae</taxon>
        <taxon>Mycteria</taxon>
    </lineage>
</organism>
<dbReference type="Proteomes" id="UP001333110">
    <property type="component" value="Unassembled WGS sequence"/>
</dbReference>
<reference evidence="1 2" key="1">
    <citation type="journal article" date="2023" name="J. Hered.">
        <title>Chromosome-level genome of the wood stork (Mycteria americana) provides insight into avian chromosome evolution.</title>
        <authorList>
            <person name="Flamio R. Jr."/>
            <person name="Ramstad K.M."/>
        </authorList>
    </citation>
    <scope>NUCLEOTIDE SEQUENCE [LARGE SCALE GENOMIC DNA]</scope>
    <source>
        <strain evidence="1">JAX WOST 10</strain>
    </source>
</reference>
<dbReference type="EMBL" id="JAUNZN010000002">
    <property type="protein sequence ID" value="KAK4825572.1"/>
    <property type="molecule type" value="Genomic_DNA"/>
</dbReference>
<evidence type="ECO:0000313" key="1">
    <source>
        <dbReference type="EMBL" id="KAK4825572.1"/>
    </source>
</evidence>
<protein>
    <submittedName>
        <fullName evidence="1">Uncharacterized protein</fullName>
    </submittedName>
</protein>